<accession>A0ABW2UGG1</accession>
<evidence type="ECO:0000313" key="2">
    <source>
        <dbReference type="Proteomes" id="UP001596513"/>
    </source>
</evidence>
<name>A0ABW2UGG1_9BACT</name>
<dbReference type="RefSeq" id="WP_380207422.1">
    <property type="nucleotide sequence ID" value="NZ_JBHTEK010000007.1"/>
</dbReference>
<organism evidence="1 2">
    <name type="scientific">Hymenobacter humi</name>
    <dbReference type="NCBI Taxonomy" id="1411620"/>
    <lineage>
        <taxon>Bacteria</taxon>
        <taxon>Pseudomonadati</taxon>
        <taxon>Bacteroidota</taxon>
        <taxon>Cytophagia</taxon>
        <taxon>Cytophagales</taxon>
        <taxon>Hymenobacteraceae</taxon>
        <taxon>Hymenobacter</taxon>
    </lineage>
</organism>
<dbReference type="Proteomes" id="UP001596513">
    <property type="component" value="Unassembled WGS sequence"/>
</dbReference>
<protein>
    <submittedName>
        <fullName evidence="1">Uncharacterized protein</fullName>
    </submittedName>
</protein>
<sequence length="73" mass="7278">MIQVLNDGVGMDALAGPVQPLKVKGTRVANVANFIRGLALDAKETVPGGPVLGSLGSEGNDGVGTGLFEGMLS</sequence>
<evidence type="ECO:0000313" key="1">
    <source>
        <dbReference type="EMBL" id="MFC7671350.1"/>
    </source>
</evidence>
<comment type="caution">
    <text evidence="1">The sequence shown here is derived from an EMBL/GenBank/DDBJ whole genome shotgun (WGS) entry which is preliminary data.</text>
</comment>
<dbReference type="EMBL" id="JBHTEK010000007">
    <property type="protein sequence ID" value="MFC7671350.1"/>
    <property type="molecule type" value="Genomic_DNA"/>
</dbReference>
<gene>
    <name evidence="1" type="ORF">ACFQT0_31045</name>
</gene>
<keyword evidence="2" id="KW-1185">Reference proteome</keyword>
<proteinExistence type="predicted"/>
<reference evidence="2" key="1">
    <citation type="journal article" date="2019" name="Int. J. Syst. Evol. Microbiol.">
        <title>The Global Catalogue of Microorganisms (GCM) 10K type strain sequencing project: providing services to taxonomists for standard genome sequencing and annotation.</title>
        <authorList>
            <consortium name="The Broad Institute Genomics Platform"/>
            <consortium name="The Broad Institute Genome Sequencing Center for Infectious Disease"/>
            <person name="Wu L."/>
            <person name="Ma J."/>
        </authorList>
    </citation>
    <scope>NUCLEOTIDE SEQUENCE [LARGE SCALE GENOMIC DNA]</scope>
    <source>
        <strain evidence="2">JCM 19635</strain>
    </source>
</reference>